<keyword evidence="2" id="KW-1185">Reference proteome</keyword>
<reference evidence="1 2" key="1">
    <citation type="journal article" date="2021" name="Hortic Res">
        <title>Chromosome-scale assembly of the Dendrobium chrysotoxum genome enhances the understanding of orchid evolution.</title>
        <authorList>
            <person name="Zhang Y."/>
            <person name="Zhang G.Q."/>
            <person name="Zhang D."/>
            <person name="Liu X.D."/>
            <person name="Xu X.Y."/>
            <person name="Sun W.H."/>
            <person name="Yu X."/>
            <person name="Zhu X."/>
            <person name="Wang Z.W."/>
            <person name="Zhao X."/>
            <person name="Zhong W.Y."/>
            <person name="Chen H."/>
            <person name="Yin W.L."/>
            <person name="Huang T."/>
            <person name="Niu S.C."/>
            <person name="Liu Z.J."/>
        </authorList>
    </citation>
    <scope>NUCLEOTIDE SEQUENCE [LARGE SCALE GENOMIC DNA]</scope>
    <source>
        <strain evidence="1">Lindl</strain>
    </source>
</reference>
<evidence type="ECO:0000313" key="2">
    <source>
        <dbReference type="Proteomes" id="UP000775213"/>
    </source>
</evidence>
<proteinExistence type="predicted"/>
<dbReference type="AlphaFoldDB" id="A0AAV7GFZ5"/>
<protein>
    <submittedName>
        <fullName evidence="1">Uncharacterized protein</fullName>
    </submittedName>
</protein>
<sequence length="219" mass="23884">MFNPMFDYANLNKWIINFIIKVIIVIDISIRGKKITITINHLNMTIMIVRGLVMHDLMYGAPSEVIWMMTEINELVHCIRQYTESTNYNVNARSLQSKQQSIFASSHLCGFILNESAISSPSKYRLNSGQIAALPAHAASTWNHTPNSLATSPISLNGSTAPTAVVPTVPHKYNGTIPATTSASIAALTLSAVNAYPVSADVDITRKFLAGIPTSFAAF</sequence>
<name>A0AAV7GFZ5_DENCH</name>
<dbReference type="EMBL" id="JAGFBR010000015">
    <property type="protein sequence ID" value="KAH0454323.1"/>
    <property type="molecule type" value="Genomic_DNA"/>
</dbReference>
<dbReference type="Proteomes" id="UP000775213">
    <property type="component" value="Unassembled WGS sequence"/>
</dbReference>
<organism evidence="1 2">
    <name type="scientific">Dendrobium chrysotoxum</name>
    <name type="common">Orchid</name>
    <dbReference type="NCBI Taxonomy" id="161865"/>
    <lineage>
        <taxon>Eukaryota</taxon>
        <taxon>Viridiplantae</taxon>
        <taxon>Streptophyta</taxon>
        <taxon>Embryophyta</taxon>
        <taxon>Tracheophyta</taxon>
        <taxon>Spermatophyta</taxon>
        <taxon>Magnoliopsida</taxon>
        <taxon>Liliopsida</taxon>
        <taxon>Asparagales</taxon>
        <taxon>Orchidaceae</taxon>
        <taxon>Epidendroideae</taxon>
        <taxon>Malaxideae</taxon>
        <taxon>Dendrobiinae</taxon>
        <taxon>Dendrobium</taxon>
    </lineage>
</organism>
<evidence type="ECO:0000313" key="1">
    <source>
        <dbReference type="EMBL" id="KAH0454323.1"/>
    </source>
</evidence>
<comment type="caution">
    <text evidence="1">The sequence shown here is derived from an EMBL/GenBank/DDBJ whole genome shotgun (WGS) entry which is preliminary data.</text>
</comment>
<accession>A0AAV7GFZ5</accession>
<gene>
    <name evidence="1" type="ORF">IEQ34_016247</name>
</gene>